<dbReference type="SMART" id="SM00387">
    <property type="entry name" value="HATPase_c"/>
    <property type="match status" value="1"/>
</dbReference>
<evidence type="ECO:0000256" key="4">
    <source>
        <dbReference type="ARBA" id="ARBA00022679"/>
    </source>
</evidence>
<dbReference type="Pfam" id="PF00072">
    <property type="entry name" value="Response_reg"/>
    <property type="match status" value="2"/>
</dbReference>
<feature type="domain" description="PAS" evidence="14">
    <location>
        <begin position="136"/>
        <end position="180"/>
    </location>
</feature>
<keyword evidence="4" id="KW-0808">Transferase</keyword>
<keyword evidence="7" id="KW-0067">ATP-binding</keyword>
<dbReference type="InterPro" id="IPR003018">
    <property type="entry name" value="GAF"/>
</dbReference>
<keyword evidence="8" id="KW-0902">Two-component regulatory system</keyword>
<dbReference type="SUPFAM" id="SSF55781">
    <property type="entry name" value="GAF domain-like"/>
    <property type="match status" value="1"/>
</dbReference>
<dbReference type="PANTHER" id="PTHR45339">
    <property type="entry name" value="HYBRID SIGNAL TRANSDUCTION HISTIDINE KINASE J"/>
    <property type="match status" value="1"/>
</dbReference>
<dbReference type="PROSITE" id="PS50112">
    <property type="entry name" value="PAS"/>
    <property type="match status" value="1"/>
</dbReference>
<comment type="catalytic activity">
    <reaction evidence="1">
        <text>ATP + protein L-histidine = ADP + protein N-phospho-L-histidine.</text>
        <dbReference type="EC" id="2.7.13.3"/>
    </reaction>
</comment>
<dbReference type="Gene3D" id="3.30.450.20">
    <property type="entry name" value="PAS domain"/>
    <property type="match status" value="1"/>
</dbReference>
<dbReference type="Pfam" id="PF01590">
    <property type="entry name" value="GAF"/>
    <property type="match status" value="1"/>
</dbReference>
<dbReference type="SUPFAM" id="SSF47384">
    <property type="entry name" value="Homodimeric domain of signal transducing histidine kinase"/>
    <property type="match status" value="1"/>
</dbReference>
<dbReference type="SMART" id="SM00448">
    <property type="entry name" value="REC"/>
    <property type="match status" value="2"/>
</dbReference>
<evidence type="ECO:0000256" key="7">
    <source>
        <dbReference type="ARBA" id="ARBA00022840"/>
    </source>
</evidence>
<dbReference type="InterPro" id="IPR003661">
    <property type="entry name" value="HisK_dim/P_dom"/>
</dbReference>
<dbReference type="PROSITE" id="PS50109">
    <property type="entry name" value="HIS_KIN"/>
    <property type="match status" value="1"/>
</dbReference>
<evidence type="ECO:0000256" key="6">
    <source>
        <dbReference type="ARBA" id="ARBA00022777"/>
    </source>
</evidence>
<dbReference type="Proteomes" id="UP001179121">
    <property type="component" value="Chromosome"/>
</dbReference>
<sequence length="965" mass="107028">MLLALLEAGGAGALLFDRQARLTGITARARRLLGIPSDVRPASAAHSAQQSRRLSLPAEIDHILQPLKERLLSRQAGQEAADPSPLTLPVKVGGAAGLQAAVFPCGPAFDGMYTVLLSPASTDLSDVTTHLRALTVEHATDAIFWVDVHARILYANEAAARTLGYTAAELLAMTYDQIDPHFAPDVWADHWEQLRTRGSFSFESDHRRKNGLAFPVEVNMNFLEFGGKEYNSIFARNITDLRQAETREILRRETLESYQQAIVKLISDPTLHDGHLETAFRAITETASWFMRVRRASIWLYDDERQSIRLHDLYERQRGLHTSGLVLKVADYPAYFRALEVEELALDATDAKQDPRTREFADSYLTQLGIGAMLDAPIRVNGRVVGVLCHEHVGGPRNWSPEEISFANSLASIATMALQEWDRQRTEQALREAKDTAEVANRAKSEFLATVSHEIRTPMNSIIGMADLLWETDLNQEQRTYVRIFRRAGNTLLSLLNDILDLSKIEAGRLELECIDFDLGELLEKTVEMLGLRANEKGIELAYHTAPDVPMALRGDPNRLKQILTNLLSNAVKFTENGHVLLRVENDPDDPAPGALRFSVADSGIGIPAEKLDAIFHNFTQAHSAIHRQYGGTGLGLSICRRLTAMMQGRLWAESRLGQGSTFFCTVRLIPQDTAPGSDPLPVSGLRGLHVLVVDDYPVNQAIVREALTPYGTSVVSAEDGARALIEIKTAAHQGRPFDLVLLDSIMPGLGGFEIVERIRTASEEYGTPTMVMLVSQNWADEIAKIYELGLGGYIVKPIRRSELFQTINIALGRAKQTQAQAQEPAPAPKSSAMPAFHPLRLLVVDDSQDNQLLVQSYLKATRDQITQAENGQVAVDLCRTHPFDVVLMDMQMPVMDGLTATRKIREWERSHRRPPMPIIALTALVLNEELAKVQEAGCTGRLTKPIRKPTLLAALEPYRKKEPC</sequence>
<feature type="domain" description="Response regulatory" evidence="13">
    <location>
        <begin position="690"/>
        <end position="812"/>
    </location>
</feature>
<dbReference type="SUPFAM" id="SSF55874">
    <property type="entry name" value="ATPase domain of HSP90 chaperone/DNA topoisomerase II/histidine kinase"/>
    <property type="match status" value="1"/>
</dbReference>
<dbReference type="InterPro" id="IPR035965">
    <property type="entry name" value="PAS-like_dom_sf"/>
</dbReference>
<dbReference type="PROSITE" id="PS50110">
    <property type="entry name" value="RESPONSE_REGULATORY"/>
    <property type="match status" value="2"/>
</dbReference>
<keyword evidence="6" id="KW-0418">Kinase</keyword>
<dbReference type="PANTHER" id="PTHR45339:SF1">
    <property type="entry name" value="HYBRID SIGNAL TRANSDUCTION HISTIDINE KINASE J"/>
    <property type="match status" value="1"/>
</dbReference>
<dbReference type="InterPro" id="IPR029016">
    <property type="entry name" value="GAF-like_dom_sf"/>
</dbReference>
<dbReference type="InterPro" id="IPR011006">
    <property type="entry name" value="CheY-like_superfamily"/>
</dbReference>
<dbReference type="InterPro" id="IPR036097">
    <property type="entry name" value="HisK_dim/P_sf"/>
</dbReference>
<dbReference type="KEGG" id="nti:DNFV4_01575"/>
<evidence type="ECO:0000259" key="12">
    <source>
        <dbReference type="PROSITE" id="PS50109"/>
    </source>
</evidence>
<dbReference type="CDD" id="cd16922">
    <property type="entry name" value="HATPase_EvgS-ArcB-TorS-like"/>
    <property type="match status" value="1"/>
</dbReference>
<evidence type="ECO:0000259" key="13">
    <source>
        <dbReference type="PROSITE" id="PS50110"/>
    </source>
</evidence>
<evidence type="ECO:0000256" key="2">
    <source>
        <dbReference type="ARBA" id="ARBA00012438"/>
    </source>
</evidence>
<keyword evidence="3 11" id="KW-0597">Phosphoprotein</keyword>
<dbReference type="CDD" id="cd17546">
    <property type="entry name" value="REC_hyHK_CKI1_RcsC-like"/>
    <property type="match status" value="2"/>
</dbReference>
<dbReference type="FunFam" id="3.30.565.10:FF:000010">
    <property type="entry name" value="Sensor histidine kinase RcsC"/>
    <property type="match status" value="1"/>
</dbReference>
<evidence type="ECO:0000256" key="5">
    <source>
        <dbReference type="ARBA" id="ARBA00022741"/>
    </source>
</evidence>
<keyword evidence="5" id="KW-0547">Nucleotide-binding</keyword>
<feature type="domain" description="Response regulatory" evidence="13">
    <location>
        <begin position="841"/>
        <end position="960"/>
    </location>
</feature>
<dbReference type="SMART" id="SM00065">
    <property type="entry name" value="GAF"/>
    <property type="match status" value="1"/>
</dbReference>
<dbReference type="RefSeq" id="WP_289268097.1">
    <property type="nucleotide sequence ID" value="NZ_OX365700.1"/>
</dbReference>
<reference evidence="15" key="1">
    <citation type="submission" date="2022-10" db="EMBL/GenBank/DDBJ databases">
        <authorList>
            <person name="Koch H."/>
        </authorList>
    </citation>
    <scope>NUCLEOTIDE SEQUENCE</scope>
    <source>
        <strain evidence="15">DNF</strain>
    </source>
</reference>
<evidence type="ECO:0000256" key="3">
    <source>
        <dbReference type="ARBA" id="ARBA00022553"/>
    </source>
</evidence>
<dbReference type="Pfam" id="PF02518">
    <property type="entry name" value="HATPase_c"/>
    <property type="match status" value="1"/>
</dbReference>
<evidence type="ECO:0000256" key="11">
    <source>
        <dbReference type="PROSITE-ProRule" id="PRU00169"/>
    </source>
</evidence>
<dbReference type="InterPro" id="IPR003594">
    <property type="entry name" value="HATPase_dom"/>
</dbReference>
<dbReference type="Gene3D" id="3.30.450.40">
    <property type="match status" value="1"/>
</dbReference>
<keyword evidence="16" id="KW-1185">Reference proteome</keyword>
<dbReference type="InterPro" id="IPR005467">
    <property type="entry name" value="His_kinase_dom"/>
</dbReference>
<organism evidence="15 16">
    <name type="scientific">Nitrospira tepida</name>
    <dbReference type="NCBI Taxonomy" id="2973512"/>
    <lineage>
        <taxon>Bacteria</taxon>
        <taxon>Pseudomonadati</taxon>
        <taxon>Nitrospirota</taxon>
        <taxon>Nitrospiria</taxon>
        <taxon>Nitrospirales</taxon>
        <taxon>Nitrospiraceae</taxon>
        <taxon>Nitrospira</taxon>
    </lineage>
</organism>
<dbReference type="PRINTS" id="PR00344">
    <property type="entry name" value="BCTRLSENSOR"/>
</dbReference>
<dbReference type="SUPFAM" id="SSF55785">
    <property type="entry name" value="PYP-like sensor domain (PAS domain)"/>
    <property type="match status" value="1"/>
</dbReference>
<dbReference type="Gene3D" id="1.10.287.130">
    <property type="match status" value="1"/>
</dbReference>
<dbReference type="GO" id="GO:0005524">
    <property type="term" value="F:ATP binding"/>
    <property type="evidence" value="ECO:0007669"/>
    <property type="project" value="UniProtKB-KW"/>
</dbReference>
<dbReference type="InterPro" id="IPR001789">
    <property type="entry name" value="Sig_transdc_resp-reg_receiver"/>
</dbReference>
<evidence type="ECO:0000313" key="15">
    <source>
        <dbReference type="EMBL" id="CAI4031146.1"/>
    </source>
</evidence>
<dbReference type="InterPro" id="IPR036890">
    <property type="entry name" value="HATPase_C_sf"/>
</dbReference>
<dbReference type="InterPro" id="IPR004358">
    <property type="entry name" value="Sig_transdc_His_kin-like_C"/>
</dbReference>
<evidence type="ECO:0000256" key="8">
    <source>
        <dbReference type="ARBA" id="ARBA00023012"/>
    </source>
</evidence>
<dbReference type="GO" id="GO:0000155">
    <property type="term" value="F:phosphorelay sensor kinase activity"/>
    <property type="evidence" value="ECO:0007669"/>
    <property type="project" value="InterPro"/>
</dbReference>
<dbReference type="FunFam" id="1.10.287.130:FF:000002">
    <property type="entry name" value="Two-component osmosensing histidine kinase"/>
    <property type="match status" value="1"/>
</dbReference>
<feature type="modified residue" description="4-aspartylphosphate" evidence="11">
    <location>
        <position position="890"/>
    </location>
</feature>
<evidence type="ECO:0000256" key="9">
    <source>
        <dbReference type="ARBA" id="ARBA00064003"/>
    </source>
</evidence>
<accession>A0AA86MY08</accession>
<dbReference type="SUPFAM" id="SSF52172">
    <property type="entry name" value="CheY-like"/>
    <property type="match status" value="2"/>
</dbReference>
<dbReference type="Gene3D" id="3.30.565.10">
    <property type="entry name" value="Histidine kinase-like ATPase, C-terminal domain"/>
    <property type="match status" value="1"/>
</dbReference>
<evidence type="ECO:0000256" key="10">
    <source>
        <dbReference type="ARBA" id="ARBA00068150"/>
    </source>
</evidence>
<dbReference type="NCBIfam" id="TIGR00229">
    <property type="entry name" value="sensory_box"/>
    <property type="match status" value="1"/>
</dbReference>
<dbReference type="Gene3D" id="3.40.50.2300">
    <property type="match status" value="2"/>
</dbReference>
<evidence type="ECO:0000256" key="1">
    <source>
        <dbReference type="ARBA" id="ARBA00000085"/>
    </source>
</evidence>
<protein>
    <recommendedName>
        <fullName evidence="10">Sensory/regulatory protein RpfC</fullName>
        <ecNumber evidence="2">2.7.13.3</ecNumber>
    </recommendedName>
</protein>
<proteinExistence type="predicted"/>
<dbReference type="SMART" id="SM00091">
    <property type="entry name" value="PAS"/>
    <property type="match status" value="1"/>
</dbReference>
<dbReference type="EC" id="2.7.13.3" evidence="2"/>
<gene>
    <name evidence="15" type="ORF">DNFV4_01575</name>
</gene>
<dbReference type="Pfam" id="PF13426">
    <property type="entry name" value="PAS_9"/>
    <property type="match status" value="1"/>
</dbReference>
<dbReference type="InterPro" id="IPR000014">
    <property type="entry name" value="PAS"/>
</dbReference>
<dbReference type="SMART" id="SM00388">
    <property type="entry name" value="HisKA"/>
    <property type="match status" value="1"/>
</dbReference>
<evidence type="ECO:0000313" key="16">
    <source>
        <dbReference type="Proteomes" id="UP001179121"/>
    </source>
</evidence>
<evidence type="ECO:0000259" key="14">
    <source>
        <dbReference type="PROSITE" id="PS50112"/>
    </source>
</evidence>
<dbReference type="AlphaFoldDB" id="A0AA86MY08"/>
<dbReference type="CDD" id="cd00082">
    <property type="entry name" value="HisKA"/>
    <property type="match status" value="1"/>
</dbReference>
<dbReference type="CDD" id="cd00130">
    <property type="entry name" value="PAS"/>
    <property type="match status" value="1"/>
</dbReference>
<feature type="domain" description="Histidine kinase" evidence="12">
    <location>
        <begin position="450"/>
        <end position="671"/>
    </location>
</feature>
<feature type="modified residue" description="4-aspartylphosphate" evidence="11">
    <location>
        <position position="744"/>
    </location>
</feature>
<dbReference type="EMBL" id="OX365700">
    <property type="protein sequence ID" value="CAI4031146.1"/>
    <property type="molecule type" value="Genomic_DNA"/>
</dbReference>
<comment type="subunit">
    <text evidence="9">At low DSF concentrations, interacts with RpfF.</text>
</comment>
<dbReference type="Pfam" id="PF00512">
    <property type="entry name" value="HisKA"/>
    <property type="match status" value="1"/>
</dbReference>
<name>A0AA86MY08_9BACT</name>